<comment type="caution">
    <text evidence="1">The sequence shown here is derived from an EMBL/GenBank/DDBJ whole genome shotgun (WGS) entry which is preliminary data.</text>
</comment>
<proteinExistence type="predicted"/>
<gene>
    <name evidence="1" type="ORF">HRR80_004250</name>
</gene>
<sequence length="121" mass="13904">MTLADSCSGYFNRDHGRQLQVARLLVFCPPRKMRRIRNIPAPKDPPAVGPRFVDHTPCRTPMYNYVLSHFEQLDPHPTGWEVDLCCTFFSSVHVHPSTPTLMEVQRHMELDNVCSTMSAYT</sequence>
<name>A0AAN6EU59_EXODE</name>
<reference evidence="1" key="1">
    <citation type="submission" date="2023-01" db="EMBL/GenBank/DDBJ databases">
        <title>Exophiala dermititidis isolated from Cystic Fibrosis Patient.</title>
        <authorList>
            <person name="Kurbessoian T."/>
            <person name="Crocker A."/>
            <person name="Murante D."/>
            <person name="Hogan D.A."/>
            <person name="Stajich J.E."/>
        </authorList>
    </citation>
    <scope>NUCLEOTIDE SEQUENCE</scope>
    <source>
        <strain evidence="1">Ex8</strain>
    </source>
</reference>
<evidence type="ECO:0000313" key="2">
    <source>
        <dbReference type="Proteomes" id="UP001161757"/>
    </source>
</evidence>
<organism evidence="1 2">
    <name type="scientific">Exophiala dermatitidis</name>
    <name type="common">Black yeast-like fungus</name>
    <name type="synonym">Wangiella dermatitidis</name>
    <dbReference type="NCBI Taxonomy" id="5970"/>
    <lineage>
        <taxon>Eukaryota</taxon>
        <taxon>Fungi</taxon>
        <taxon>Dikarya</taxon>
        <taxon>Ascomycota</taxon>
        <taxon>Pezizomycotina</taxon>
        <taxon>Eurotiomycetes</taxon>
        <taxon>Chaetothyriomycetidae</taxon>
        <taxon>Chaetothyriales</taxon>
        <taxon>Herpotrichiellaceae</taxon>
        <taxon>Exophiala</taxon>
    </lineage>
</organism>
<dbReference type="Proteomes" id="UP001161757">
    <property type="component" value="Unassembled WGS sequence"/>
</dbReference>
<dbReference type="AlphaFoldDB" id="A0AAN6EU59"/>
<dbReference type="EMBL" id="JAJGCB010000007">
    <property type="protein sequence ID" value="KAJ8991627.1"/>
    <property type="molecule type" value="Genomic_DNA"/>
</dbReference>
<protein>
    <submittedName>
        <fullName evidence="1">Uncharacterized protein</fullName>
    </submittedName>
</protein>
<evidence type="ECO:0000313" key="1">
    <source>
        <dbReference type="EMBL" id="KAJ8991627.1"/>
    </source>
</evidence>
<accession>A0AAN6EU59</accession>